<dbReference type="EMBL" id="CAJOBC010113775">
    <property type="protein sequence ID" value="CAF4541755.1"/>
    <property type="molecule type" value="Genomic_DNA"/>
</dbReference>
<protein>
    <submittedName>
        <fullName evidence="1">Uncharacterized protein</fullName>
    </submittedName>
</protein>
<dbReference type="Proteomes" id="UP000681722">
    <property type="component" value="Unassembled WGS sequence"/>
</dbReference>
<accession>A0A8S2Y619</accession>
<reference evidence="1" key="1">
    <citation type="submission" date="2021-02" db="EMBL/GenBank/DDBJ databases">
        <authorList>
            <person name="Nowell W R."/>
        </authorList>
    </citation>
    <scope>NUCLEOTIDE SEQUENCE</scope>
</reference>
<gene>
    <name evidence="1" type="ORF">SRO942_LOCUS46621</name>
</gene>
<evidence type="ECO:0000313" key="1">
    <source>
        <dbReference type="EMBL" id="CAF4541755.1"/>
    </source>
</evidence>
<sequence>MKALERILLEDFERYGHKVPNNLIDLLLKSDPVIPKSKLLSSIKATDDDRKAQAKKQIIFEQIWKIMQKNLPEQYAKIFVAGAICYPPKVLQIIRNRFPSPIDETTADNCLKLNMEDFIKFIVE</sequence>
<proteinExistence type="predicted"/>
<name>A0A8S2Y619_9BILA</name>
<dbReference type="AlphaFoldDB" id="A0A8S2Y619"/>
<organism evidence="1 2">
    <name type="scientific">Didymodactylos carnosus</name>
    <dbReference type="NCBI Taxonomy" id="1234261"/>
    <lineage>
        <taxon>Eukaryota</taxon>
        <taxon>Metazoa</taxon>
        <taxon>Spiralia</taxon>
        <taxon>Gnathifera</taxon>
        <taxon>Rotifera</taxon>
        <taxon>Eurotatoria</taxon>
        <taxon>Bdelloidea</taxon>
        <taxon>Philodinida</taxon>
        <taxon>Philodinidae</taxon>
        <taxon>Didymodactylos</taxon>
    </lineage>
</organism>
<comment type="caution">
    <text evidence="1">The sequence shown here is derived from an EMBL/GenBank/DDBJ whole genome shotgun (WGS) entry which is preliminary data.</text>
</comment>
<evidence type="ECO:0000313" key="2">
    <source>
        <dbReference type="Proteomes" id="UP000681722"/>
    </source>
</evidence>